<gene>
    <name evidence="8" type="ORF">C7B45_03090</name>
</gene>
<accession>A0A2T2WMT4</accession>
<keyword evidence="5" id="KW-0408">Iron</keyword>
<keyword evidence="4" id="KW-0560">Oxidoreductase</keyword>
<dbReference type="InterPro" id="IPR001663">
    <property type="entry name" value="Rng_hydr_dOase-A"/>
</dbReference>
<organism evidence="8 9">
    <name type="scientific">Sulfobacillus acidophilus</name>
    <dbReference type="NCBI Taxonomy" id="53633"/>
    <lineage>
        <taxon>Bacteria</taxon>
        <taxon>Bacillati</taxon>
        <taxon>Bacillota</taxon>
        <taxon>Clostridia</taxon>
        <taxon>Eubacteriales</taxon>
        <taxon>Clostridiales Family XVII. Incertae Sedis</taxon>
        <taxon>Sulfobacillus</taxon>
    </lineage>
</organism>
<evidence type="ECO:0000259" key="7">
    <source>
        <dbReference type="PROSITE" id="PS51296"/>
    </source>
</evidence>
<evidence type="ECO:0000256" key="2">
    <source>
        <dbReference type="ARBA" id="ARBA00022714"/>
    </source>
</evidence>
<comment type="caution">
    <text evidence="8">The sequence shown here is derived from an EMBL/GenBank/DDBJ whole genome shotgun (WGS) entry which is preliminary data.</text>
</comment>
<keyword evidence="6" id="KW-0411">Iron-sulfur</keyword>
<dbReference type="GO" id="GO:0005506">
    <property type="term" value="F:iron ion binding"/>
    <property type="evidence" value="ECO:0007669"/>
    <property type="project" value="InterPro"/>
</dbReference>
<dbReference type="Pfam" id="PF00848">
    <property type="entry name" value="Ring_hydroxyl_A"/>
    <property type="match status" value="1"/>
</dbReference>
<dbReference type="InterPro" id="IPR017941">
    <property type="entry name" value="Rieske_2Fe-2S"/>
</dbReference>
<dbReference type="CDD" id="cd08883">
    <property type="entry name" value="RHO_alpha_C_CMO-like"/>
    <property type="match status" value="1"/>
</dbReference>
<reference evidence="8 9" key="1">
    <citation type="journal article" date="2014" name="BMC Genomics">
        <title>Comparison of environmental and isolate Sulfobacillus genomes reveals diverse carbon, sulfur, nitrogen, and hydrogen metabolisms.</title>
        <authorList>
            <person name="Justice N.B."/>
            <person name="Norman A."/>
            <person name="Brown C.T."/>
            <person name="Singh A."/>
            <person name="Thomas B.C."/>
            <person name="Banfield J.F."/>
        </authorList>
    </citation>
    <scope>NUCLEOTIDE SEQUENCE [LARGE SCALE GENOMIC DNA]</scope>
    <source>
        <strain evidence="8">AMDSBA3</strain>
    </source>
</reference>
<evidence type="ECO:0000256" key="5">
    <source>
        <dbReference type="ARBA" id="ARBA00023004"/>
    </source>
</evidence>
<dbReference type="InterPro" id="IPR036922">
    <property type="entry name" value="Rieske_2Fe-2S_sf"/>
</dbReference>
<evidence type="ECO:0000313" key="9">
    <source>
        <dbReference type="Proteomes" id="UP000241848"/>
    </source>
</evidence>
<dbReference type="EMBL" id="PXYV01000005">
    <property type="protein sequence ID" value="PSR23547.1"/>
    <property type="molecule type" value="Genomic_DNA"/>
</dbReference>
<proteinExistence type="predicted"/>
<dbReference type="Gene3D" id="3.90.380.10">
    <property type="entry name" value="Naphthalene 1,2-dioxygenase Alpha Subunit, Chain A, domain 1"/>
    <property type="match status" value="1"/>
</dbReference>
<dbReference type="GO" id="GO:0016705">
    <property type="term" value="F:oxidoreductase activity, acting on paired donors, with incorporation or reduction of molecular oxygen"/>
    <property type="evidence" value="ECO:0007669"/>
    <property type="project" value="UniProtKB-ARBA"/>
</dbReference>
<dbReference type="PROSITE" id="PS51296">
    <property type="entry name" value="RIESKE"/>
    <property type="match status" value="1"/>
</dbReference>
<evidence type="ECO:0000256" key="6">
    <source>
        <dbReference type="ARBA" id="ARBA00023014"/>
    </source>
</evidence>
<dbReference type="AlphaFoldDB" id="A0A2T2WMT4"/>
<evidence type="ECO:0000256" key="1">
    <source>
        <dbReference type="ARBA" id="ARBA00001962"/>
    </source>
</evidence>
<keyword evidence="2" id="KW-0001">2Fe-2S</keyword>
<dbReference type="CDD" id="cd03469">
    <property type="entry name" value="Rieske_RO_Alpha_N"/>
    <property type="match status" value="1"/>
</dbReference>
<dbReference type="GO" id="GO:0051537">
    <property type="term" value="F:2 iron, 2 sulfur cluster binding"/>
    <property type="evidence" value="ECO:0007669"/>
    <property type="project" value="UniProtKB-KW"/>
</dbReference>
<evidence type="ECO:0000256" key="4">
    <source>
        <dbReference type="ARBA" id="ARBA00023002"/>
    </source>
</evidence>
<feature type="domain" description="Rieske" evidence="7">
    <location>
        <begin position="38"/>
        <end position="145"/>
    </location>
</feature>
<dbReference type="Pfam" id="PF00355">
    <property type="entry name" value="Rieske"/>
    <property type="match status" value="1"/>
</dbReference>
<dbReference type="Gene3D" id="2.102.10.10">
    <property type="entry name" value="Rieske [2Fe-2S] iron-sulphur domain"/>
    <property type="match status" value="1"/>
</dbReference>
<keyword evidence="3" id="KW-0479">Metal-binding</keyword>
<protein>
    <submittedName>
        <fullName evidence="8">(2Fe-2S)-binding protein</fullName>
    </submittedName>
</protein>
<dbReference type="Proteomes" id="UP000241848">
    <property type="component" value="Unassembled WGS sequence"/>
</dbReference>
<dbReference type="PANTHER" id="PTHR43756:SF5">
    <property type="entry name" value="CHOLINE MONOOXYGENASE, CHLOROPLASTIC"/>
    <property type="match status" value="1"/>
</dbReference>
<name>A0A2T2WMT4_9FIRM</name>
<dbReference type="PRINTS" id="PR00090">
    <property type="entry name" value="RNGDIOXGNASE"/>
</dbReference>
<dbReference type="SUPFAM" id="SSF50022">
    <property type="entry name" value="ISP domain"/>
    <property type="match status" value="1"/>
</dbReference>
<sequence length="364" mass="41590">MMLVMDDRLQWAQTLPASWYFDEALLQHETQKLFHRTWQLVAKTSDVPVPGSFFTTELVGEPLLITRDSAGGLHGFYNVCRHRAGPVAVGCGTRKALQCAYHGWIYGLDGHLMSAREMDGTENFDHADFGLVPVQIAQWGPLIFVNLDRQAPPFEQVFGAVMTEVQEQGFDLSRMATVERRDYDIACNWKVYVDNYLEGYHIPIVHPGLFQELDYDQYEVVTYAQYSKQFAPVRPTTAQSAADRRYGRYVDDGQADADAQALYYWIFPNLMLNIYPDNISTNVILPRGVGRTLTIFEWFANPEASAEDMKQTIDFSEEIQQEDIFICEAVQKGLASQSYDRGRYSAKRENGVHHFHMLLAKALR</sequence>
<dbReference type="InterPro" id="IPR015879">
    <property type="entry name" value="Ring_hydroxy_dOase_asu_C_dom"/>
</dbReference>
<dbReference type="GO" id="GO:0004497">
    <property type="term" value="F:monooxygenase activity"/>
    <property type="evidence" value="ECO:0007669"/>
    <property type="project" value="UniProtKB-ARBA"/>
</dbReference>
<evidence type="ECO:0000256" key="3">
    <source>
        <dbReference type="ARBA" id="ARBA00022723"/>
    </source>
</evidence>
<dbReference type="SUPFAM" id="SSF55961">
    <property type="entry name" value="Bet v1-like"/>
    <property type="match status" value="1"/>
</dbReference>
<dbReference type="PANTHER" id="PTHR43756">
    <property type="entry name" value="CHOLINE MONOOXYGENASE, CHLOROPLASTIC"/>
    <property type="match status" value="1"/>
</dbReference>
<comment type="cofactor">
    <cofactor evidence="1">
        <name>Fe cation</name>
        <dbReference type="ChEBI" id="CHEBI:24875"/>
    </cofactor>
</comment>
<evidence type="ECO:0000313" key="8">
    <source>
        <dbReference type="EMBL" id="PSR23547.1"/>
    </source>
</evidence>